<name>A0ABU8H1N9_9SPHN</name>
<dbReference type="InterPro" id="IPR006905">
    <property type="entry name" value="Flavin_halogenase"/>
</dbReference>
<dbReference type="InterPro" id="IPR036188">
    <property type="entry name" value="FAD/NAD-bd_sf"/>
</dbReference>
<dbReference type="PIRSF" id="PIRSF011396">
    <property type="entry name" value="Trp_halogenase"/>
    <property type="match status" value="1"/>
</dbReference>
<dbReference type="Pfam" id="PF04820">
    <property type="entry name" value="Trp_halogenase"/>
    <property type="match status" value="1"/>
</dbReference>
<gene>
    <name evidence="1" type="ORF">V8201_07415</name>
</gene>
<sequence>MTEPPVTTIVIAGGGTAGWMAAAALGHLLEDGYRIHLVESEAIGTVGVGEATIPQIRLFNQALGLDEDAFLRATGGTFKLGIAFDGWGAPDESYMHGFGDVGRDVGLIAFQHYWLRARRLGLAGPLDGYNLNTIAARAGRMHRGDPLTAATIPAMPYAFHFDAGLYAAYLRRFATNRDVERSEGRIVRVERDGEGGDVTALLLDSGARIAGDLFIDCTGFRGLLIEETLGAGYEDWRQWLPCDRALALPTEAAAAPLPYTRAIASAAGWQWRIPLQHRTGNGYVYSSAFTSDEDAAATLTGTVEGAPLGDPRPLRFVTGRRKQAWQRNVVAIGLASGFLEPLESTSIHLIQSAIARLVKLLPALPVAAALRDEYNRQTAFEIERIRDFLILHYWANGRSEPFWQACRAMALPDSLRARIALWQEAGVIVREADELFTEDGWLQVLAGQGVAAGAHHPLADRIAPQDLGDYMETLDLLYRREAGAMPRHADYVARHCAMPAR</sequence>
<dbReference type="PANTHER" id="PTHR43747:SF4">
    <property type="entry name" value="FLAVIN-DEPENDENT TRYPTOPHAN HALOGENASE"/>
    <property type="match status" value="1"/>
</dbReference>
<evidence type="ECO:0000313" key="1">
    <source>
        <dbReference type="EMBL" id="MEI5686906.1"/>
    </source>
</evidence>
<keyword evidence="2" id="KW-1185">Reference proteome</keyword>
<accession>A0ABU8H1N9</accession>
<proteinExistence type="predicted"/>
<dbReference type="PANTHER" id="PTHR43747">
    <property type="entry name" value="FAD-BINDING PROTEIN"/>
    <property type="match status" value="1"/>
</dbReference>
<dbReference type="EMBL" id="JBBBDM010000002">
    <property type="protein sequence ID" value="MEI5686906.1"/>
    <property type="molecule type" value="Genomic_DNA"/>
</dbReference>
<reference evidence="1 2" key="1">
    <citation type="journal article" date="2013" name="Int. J. Syst. Evol. Microbiol.">
        <title>Sphingomonas kyungheensis sp. nov., a bacterium with ginsenoside-converting activity isolated from soil of a ginseng field.</title>
        <authorList>
            <person name="Son H.M."/>
            <person name="Yang J.E."/>
            <person name="Park Y."/>
            <person name="Han C.K."/>
            <person name="Kim S.G."/>
            <person name="Kook M."/>
            <person name="Yi T.H."/>
        </authorList>
    </citation>
    <scope>NUCLEOTIDE SEQUENCE [LARGE SCALE GENOMIC DNA]</scope>
    <source>
        <strain evidence="1 2">LMG 26582</strain>
    </source>
</reference>
<comment type="caution">
    <text evidence="1">The sequence shown here is derived from an EMBL/GenBank/DDBJ whole genome shotgun (WGS) entry which is preliminary data.</text>
</comment>
<dbReference type="SUPFAM" id="SSF51905">
    <property type="entry name" value="FAD/NAD(P)-binding domain"/>
    <property type="match status" value="1"/>
</dbReference>
<protein>
    <submittedName>
        <fullName evidence="1">Tryptophan halogenase family protein</fullName>
    </submittedName>
</protein>
<dbReference type="InterPro" id="IPR050816">
    <property type="entry name" value="Flavin-dep_Halogenase_NPB"/>
</dbReference>
<dbReference type="InterPro" id="IPR033856">
    <property type="entry name" value="Trp_halogen"/>
</dbReference>
<dbReference type="Gene3D" id="3.50.50.60">
    <property type="entry name" value="FAD/NAD(P)-binding domain"/>
    <property type="match status" value="1"/>
</dbReference>
<dbReference type="Proteomes" id="UP001367771">
    <property type="component" value="Unassembled WGS sequence"/>
</dbReference>
<organism evidence="1 2">
    <name type="scientific">Sphingomonas kyungheensis</name>
    <dbReference type="NCBI Taxonomy" id="1069987"/>
    <lineage>
        <taxon>Bacteria</taxon>
        <taxon>Pseudomonadati</taxon>
        <taxon>Pseudomonadota</taxon>
        <taxon>Alphaproteobacteria</taxon>
        <taxon>Sphingomonadales</taxon>
        <taxon>Sphingomonadaceae</taxon>
        <taxon>Sphingomonas</taxon>
    </lineage>
</organism>
<dbReference type="RefSeq" id="WP_336544874.1">
    <property type="nucleotide sequence ID" value="NZ_JBBBDM010000002.1"/>
</dbReference>
<evidence type="ECO:0000313" key="2">
    <source>
        <dbReference type="Proteomes" id="UP001367771"/>
    </source>
</evidence>